<reference evidence="2 3" key="1">
    <citation type="submission" date="2017-06" db="EMBL/GenBank/DDBJ databases">
        <title>Hymenobacter amundsenii sp. nov. isolated from regoliths in Antarctica.</title>
        <authorList>
            <person name="Sedlacek I."/>
            <person name="Kralova S."/>
            <person name="Pantucek R."/>
            <person name="Svec P."/>
            <person name="Holochova P."/>
            <person name="Stankova E."/>
            <person name="Vrbovska V."/>
            <person name="Busse H.-J."/>
        </authorList>
    </citation>
    <scope>NUCLEOTIDE SEQUENCE [LARGE SCALE GENOMIC DNA]</scope>
    <source>
        <strain evidence="2 3">CCM 8682</strain>
    </source>
</reference>
<dbReference type="Gene3D" id="3.40.30.10">
    <property type="entry name" value="Glutaredoxin"/>
    <property type="match status" value="1"/>
</dbReference>
<sequence>MPTVLFRYLLVTLCLLATTPAATAQELTFEKDSLGQVLQRAARLQKPVFLLLTTSLPPSAAKLSRQEAERVYGTSLNDPAVVKALQPNFLVVRAFNNTPAGQRLARRYHVSTFPTYLYLHPDGTVLHRSFSNVRDPQRYLADIETFRQKLASPDNLSSLEKRYTRGERGAAFLRQYLQARRSVGAIVSPELLDEYVRELPVKAFDQFAEVVFVHEYGPVLNSRAYNVARLNKRLVDSLYTTLLLHRRVAINSAIITNSMQAAIASRDVQLATQTAGFASASWNASSNRQRASQAYGSNMLRYYKAVGDTARYLPLLMSHYEQHYMATPADTIRRQRTSKNPFTAPTPYTNLARPDSAVKMVSVFRSGGDVYAAELNNGAWEVYSSGTRRTAYLAQAMRWSQRTIDLDPRAGYYDTLAHLLYALHLNTEAEVTQQKAVAQAKKEGQPVAAYQEVLRKIKSRTL</sequence>
<dbReference type="OrthoDB" id="645813at2"/>
<feature type="signal peptide" evidence="1">
    <location>
        <begin position="1"/>
        <end position="24"/>
    </location>
</feature>
<accession>A0A246FSJ4</accession>
<evidence type="ECO:0000313" key="2">
    <source>
        <dbReference type="EMBL" id="OWP64724.1"/>
    </source>
</evidence>
<dbReference type="RefSeq" id="WP_088462945.1">
    <property type="nucleotide sequence ID" value="NZ_NIRR01000002.1"/>
</dbReference>
<name>A0A246FSJ4_9BACT</name>
<evidence type="ECO:0000256" key="1">
    <source>
        <dbReference type="SAM" id="SignalP"/>
    </source>
</evidence>
<keyword evidence="1" id="KW-0732">Signal</keyword>
<comment type="caution">
    <text evidence="2">The sequence shown here is derived from an EMBL/GenBank/DDBJ whole genome shotgun (WGS) entry which is preliminary data.</text>
</comment>
<dbReference type="InterPro" id="IPR036249">
    <property type="entry name" value="Thioredoxin-like_sf"/>
</dbReference>
<feature type="chain" id="PRO_5012806170" description="Thioredoxin domain-containing protein" evidence="1">
    <location>
        <begin position="25"/>
        <end position="462"/>
    </location>
</feature>
<protein>
    <recommendedName>
        <fullName evidence="4">Thioredoxin domain-containing protein</fullName>
    </recommendedName>
</protein>
<dbReference type="Proteomes" id="UP000197277">
    <property type="component" value="Unassembled WGS sequence"/>
</dbReference>
<dbReference type="AlphaFoldDB" id="A0A246FSJ4"/>
<dbReference type="EMBL" id="NIRR01000002">
    <property type="protein sequence ID" value="OWP64724.1"/>
    <property type="molecule type" value="Genomic_DNA"/>
</dbReference>
<evidence type="ECO:0000313" key="3">
    <source>
        <dbReference type="Proteomes" id="UP000197277"/>
    </source>
</evidence>
<proteinExistence type="predicted"/>
<dbReference type="SUPFAM" id="SSF52833">
    <property type="entry name" value="Thioredoxin-like"/>
    <property type="match status" value="1"/>
</dbReference>
<organism evidence="2 3">
    <name type="scientific">Hymenobacter amundsenii</name>
    <dbReference type="NCBI Taxonomy" id="2006685"/>
    <lineage>
        <taxon>Bacteria</taxon>
        <taxon>Pseudomonadati</taxon>
        <taxon>Bacteroidota</taxon>
        <taxon>Cytophagia</taxon>
        <taxon>Cytophagales</taxon>
        <taxon>Hymenobacteraceae</taxon>
        <taxon>Hymenobacter</taxon>
    </lineage>
</organism>
<keyword evidence="3" id="KW-1185">Reference proteome</keyword>
<gene>
    <name evidence="2" type="ORF">CDA63_02900</name>
</gene>
<evidence type="ECO:0008006" key="4">
    <source>
        <dbReference type="Google" id="ProtNLM"/>
    </source>
</evidence>